<keyword evidence="2" id="KW-1003">Cell membrane</keyword>
<feature type="transmembrane region" description="Helical" evidence="6">
    <location>
        <begin position="26"/>
        <end position="51"/>
    </location>
</feature>
<feature type="transmembrane region" description="Helical" evidence="6">
    <location>
        <begin position="263"/>
        <end position="282"/>
    </location>
</feature>
<protein>
    <submittedName>
        <fullName evidence="7">Predicted arabinose efflux permease, MFS family</fullName>
    </submittedName>
</protein>
<keyword evidence="4 6" id="KW-1133">Transmembrane helix</keyword>
<evidence type="ECO:0000256" key="5">
    <source>
        <dbReference type="ARBA" id="ARBA00023136"/>
    </source>
</evidence>
<dbReference type="GO" id="GO:0005886">
    <property type="term" value="C:plasma membrane"/>
    <property type="evidence" value="ECO:0007669"/>
    <property type="project" value="UniProtKB-SubCell"/>
</dbReference>
<evidence type="ECO:0000313" key="7">
    <source>
        <dbReference type="EMBL" id="SJZ92916.1"/>
    </source>
</evidence>
<reference evidence="7 8" key="1">
    <citation type="submission" date="2017-02" db="EMBL/GenBank/DDBJ databases">
        <authorList>
            <person name="Peterson S.W."/>
        </authorList>
    </citation>
    <scope>NUCLEOTIDE SEQUENCE [LARGE SCALE GENOMIC DNA]</scope>
    <source>
        <strain evidence="7 8">DSM 45154</strain>
    </source>
</reference>
<feature type="transmembrane region" description="Helical" evidence="6">
    <location>
        <begin position="57"/>
        <end position="77"/>
    </location>
</feature>
<proteinExistence type="predicted"/>
<dbReference type="InterPro" id="IPR036259">
    <property type="entry name" value="MFS_trans_sf"/>
</dbReference>
<gene>
    <name evidence="7" type="ORF">SAMN02745673_01898</name>
</gene>
<evidence type="ECO:0000256" key="4">
    <source>
        <dbReference type="ARBA" id="ARBA00022989"/>
    </source>
</evidence>
<name>A0A1T4PNT8_9ACTN</name>
<dbReference type="SUPFAM" id="SSF103473">
    <property type="entry name" value="MFS general substrate transporter"/>
    <property type="match status" value="1"/>
</dbReference>
<dbReference type="RefSeq" id="WP_078761233.1">
    <property type="nucleotide sequence ID" value="NZ_FUWS01000004.1"/>
</dbReference>
<keyword evidence="8" id="KW-1185">Reference proteome</keyword>
<dbReference type="OrthoDB" id="3227279at2"/>
<dbReference type="Pfam" id="PF07690">
    <property type="entry name" value="MFS_1"/>
    <property type="match status" value="1"/>
</dbReference>
<organism evidence="7 8">
    <name type="scientific">Marinactinospora thermotolerans DSM 45154</name>
    <dbReference type="NCBI Taxonomy" id="1122192"/>
    <lineage>
        <taxon>Bacteria</taxon>
        <taxon>Bacillati</taxon>
        <taxon>Actinomycetota</taxon>
        <taxon>Actinomycetes</taxon>
        <taxon>Streptosporangiales</taxon>
        <taxon>Nocardiopsidaceae</taxon>
        <taxon>Marinactinospora</taxon>
    </lineage>
</organism>
<evidence type="ECO:0000256" key="3">
    <source>
        <dbReference type="ARBA" id="ARBA00022692"/>
    </source>
</evidence>
<dbReference type="GO" id="GO:0022857">
    <property type="term" value="F:transmembrane transporter activity"/>
    <property type="evidence" value="ECO:0007669"/>
    <property type="project" value="InterPro"/>
</dbReference>
<feature type="transmembrane region" description="Helical" evidence="6">
    <location>
        <begin position="380"/>
        <end position="398"/>
    </location>
</feature>
<dbReference type="PANTHER" id="PTHR23513:SF11">
    <property type="entry name" value="STAPHYLOFERRIN A TRANSPORTER"/>
    <property type="match status" value="1"/>
</dbReference>
<dbReference type="EMBL" id="FUWS01000004">
    <property type="protein sequence ID" value="SJZ92916.1"/>
    <property type="molecule type" value="Genomic_DNA"/>
</dbReference>
<dbReference type="Proteomes" id="UP000190637">
    <property type="component" value="Unassembled WGS sequence"/>
</dbReference>
<feature type="transmembrane region" description="Helical" evidence="6">
    <location>
        <begin position="151"/>
        <end position="173"/>
    </location>
</feature>
<dbReference type="STRING" id="1122192.SAMN02745673_01898"/>
<keyword evidence="5 6" id="KW-0472">Membrane</keyword>
<dbReference type="CDD" id="cd06173">
    <property type="entry name" value="MFS_MefA_like"/>
    <property type="match status" value="1"/>
</dbReference>
<dbReference type="AlphaFoldDB" id="A0A1T4PNT8"/>
<keyword evidence="3 6" id="KW-0812">Transmembrane</keyword>
<evidence type="ECO:0000313" key="8">
    <source>
        <dbReference type="Proteomes" id="UP000190637"/>
    </source>
</evidence>
<comment type="subcellular location">
    <subcellularLocation>
        <location evidence="1">Cell membrane</location>
        <topology evidence="1">Multi-pass membrane protein</topology>
    </subcellularLocation>
</comment>
<dbReference type="PANTHER" id="PTHR23513">
    <property type="entry name" value="INTEGRAL MEMBRANE EFFLUX PROTEIN-RELATED"/>
    <property type="match status" value="1"/>
</dbReference>
<dbReference type="Gene3D" id="1.20.1250.20">
    <property type="entry name" value="MFS general substrate transporter like domains"/>
    <property type="match status" value="1"/>
</dbReference>
<feature type="transmembrane region" description="Helical" evidence="6">
    <location>
        <begin position="294"/>
        <end position="312"/>
    </location>
</feature>
<evidence type="ECO:0000256" key="2">
    <source>
        <dbReference type="ARBA" id="ARBA00022475"/>
    </source>
</evidence>
<evidence type="ECO:0000256" key="6">
    <source>
        <dbReference type="SAM" id="Phobius"/>
    </source>
</evidence>
<dbReference type="InterPro" id="IPR011701">
    <property type="entry name" value="MFS"/>
</dbReference>
<accession>A0A1T4PNT8</accession>
<evidence type="ECO:0000256" key="1">
    <source>
        <dbReference type="ARBA" id="ARBA00004651"/>
    </source>
</evidence>
<sequence>MNAPPSTPTPPPASYRSVLAVGEFRAVFAAEILAVLGQVAAQLTLSVLVYGRTGSPLLSALVFALGFLPHLFGAALFSSITDRLPARPLLAVTALVQSATLAAMAIPGLPIPILLLLLLLSGTIAPLYQGTRAAMLPDVLPGDGYPLGRSLLRMAGQTAQIAGFAFGGALLALVGPATALLIGGGALAVSALLMWTGVRHRPARGSGAGRSLTRESLAGGARVLRSPELRRLLALSCLPPALAVTPEALAVPLTDASGGGPAQAGMLLAALPVGMIVGELTAGSLLSARTRARLAVPMAFGVFATMPLFLFAPGTTATVLLLLPCGLGFAYTLGLDRLVLDATPDEARGAVLTLFSATTMVAQGLGYAAAGALAELLPSHMVVAVAGVCGIAVVALAGRRPRRAG</sequence>